<keyword evidence="1 2" id="KW-0430">Lectin</keyword>
<evidence type="ECO:0000313" key="4">
    <source>
        <dbReference type="Ensembl" id="ENSBGRP00000022571.1"/>
    </source>
</evidence>
<dbReference type="PROSITE" id="PS51304">
    <property type="entry name" value="GALECTIN"/>
    <property type="match status" value="2"/>
</dbReference>
<sequence length="290" mass="32872">WKVRGAEAPSPVPFTGSIEGGLQDGHKITVMGRVLSTGESRFSVNFQMDYTDHEIAFHFNPRFEEGGYVVCNTKQLGKWGPEERKMQMPFQKGSLFEICFEVESSAFKVMVNKNIFLYYVHRVPFYQLNAISIKGGVHLSYISFQVRLHPALVPRGWVWGPVPSPGQPVTTVPSPQHIPFTGRIEGGLHSDTRSPSWGVFEVNFQIAFSDINNIAFHFNPRFEDNGYVVCNTRQNRSWGPEERKMQMSFQRGIHFELCFQVESWFKVSRSSPLFTSAACPSPQLGALNSL</sequence>
<dbReference type="GO" id="GO:0030246">
    <property type="term" value="F:carbohydrate binding"/>
    <property type="evidence" value="ECO:0007669"/>
    <property type="project" value="UniProtKB-UniRule"/>
</dbReference>
<evidence type="ECO:0000256" key="1">
    <source>
        <dbReference type="ARBA" id="ARBA00022734"/>
    </source>
</evidence>
<evidence type="ECO:0000313" key="5">
    <source>
        <dbReference type="Proteomes" id="UP000694520"/>
    </source>
</evidence>
<dbReference type="CDD" id="cd00070">
    <property type="entry name" value="GLECT"/>
    <property type="match status" value="2"/>
</dbReference>
<dbReference type="Gene3D" id="2.60.120.200">
    <property type="match status" value="2"/>
</dbReference>
<feature type="domain" description="Galectin" evidence="3">
    <location>
        <begin position="164"/>
        <end position="290"/>
    </location>
</feature>
<dbReference type="AlphaFoldDB" id="A0A8B9XQ00"/>
<evidence type="ECO:0000259" key="3">
    <source>
        <dbReference type="PROSITE" id="PS51304"/>
    </source>
</evidence>
<dbReference type="PANTHER" id="PTHR11346:SF147">
    <property type="entry name" value="GALECTIN"/>
    <property type="match status" value="1"/>
</dbReference>
<dbReference type="SUPFAM" id="SSF49899">
    <property type="entry name" value="Concanavalin A-like lectins/glucanases"/>
    <property type="match status" value="2"/>
</dbReference>
<protein>
    <recommendedName>
        <fullName evidence="2">Galectin</fullName>
    </recommendedName>
</protein>
<dbReference type="FunFam" id="2.60.120.200:FF:000078">
    <property type="entry name" value="Galectin"/>
    <property type="match status" value="1"/>
</dbReference>
<keyword evidence="5" id="KW-1185">Reference proteome</keyword>
<reference evidence="4" key="1">
    <citation type="submission" date="2019-05" db="EMBL/GenBank/DDBJ databases">
        <authorList>
            <person name="Zhang S."/>
            <person name="Liu J."/>
        </authorList>
    </citation>
    <scope>NUCLEOTIDE SEQUENCE [LARGE SCALE GENOMIC DNA]</scope>
</reference>
<dbReference type="PANTHER" id="PTHR11346">
    <property type="entry name" value="GALECTIN"/>
    <property type="match status" value="1"/>
</dbReference>
<evidence type="ECO:0000256" key="2">
    <source>
        <dbReference type="RuleBase" id="RU102079"/>
    </source>
</evidence>
<dbReference type="InterPro" id="IPR044156">
    <property type="entry name" value="Galectin-like"/>
</dbReference>
<reference evidence="4" key="2">
    <citation type="submission" date="2025-08" db="UniProtKB">
        <authorList>
            <consortium name="Ensembl"/>
        </authorList>
    </citation>
    <scope>IDENTIFICATION</scope>
</reference>
<dbReference type="SMART" id="SM00276">
    <property type="entry name" value="GLECT"/>
    <property type="match status" value="2"/>
</dbReference>
<dbReference type="SMART" id="SM00908">
    <property type="entry name" value="Gal-bind_lectin"/>
    <property type="match status" value="2"/>
</dbReference>
<feature type="domain" description="Galectin" evidence="3">
    <location>
        <begin position="14"/>
        <end position="145"/>
    </location>
</feature>
<name>A0A8B9XQ00_BOSMU</name>
<organism evidence="4 5">
    <name type="scientific">Bos mutus grunniens</name>
    <name type="common">Wild yak</name>
    <name type="synonym">Bos grunniens</name>
    <dbReference type="NCBI Taxonomy" id="30521"/>
    <lineage>
        <taxon>Eukaryota</taxon>
        <taxon>Metazoa</taxon>
        <taxon>Chordata</taxon>
        <taxon>Craniata</taxon>
        <taxon>Vertebrata</taxon>
        <taxon>Euteleostomi</taxon>
        <taxon>Mammalia</taxon>
        <taxon>Eutheria</taxon>
        <taxon>Laurasiatheria</taxon>
        <taxon>Artiodactyla</taxon>
        <taxon>Ruminantia</taxon>
        <taxon>Pecora</taxon>
        <taxon>Bovidae</taxon>
        <taxon>Bovinae</taxon>
        <taxon>Bos</taxon>
    </lineage>
</organism>
<dbReference type="GeneTree" id="ENSGT00940000162258"/>
<dbReference type="InterPro" id="IPR001079">
    <property type="entry name" value="Galectin_CRD"/>
</dbReference>
<dbReference type="Pfam" id="PF00337">
    <property type="entry name" value="Gal-bind_lectin"/>
    <property type="match status" value="2"/>
</dbReference>
<accession>A0A8B9XQ00</accession>
<dbReference type="InterPro" id="IPR013320">
    <property type="entry name" value="ConA-like_dom_sf"/>
</dbReference>
<reference evidence="4" key="3">
    <citation type="submission" date="2025-09" db="UniProtKB">
        <authorList>
            <consortium name="Ensembl"/>
        </authorList>
    </citation>
    <scope>IDENTIFICATION</scope>
</reference>
<dbReference type="Ensembl" id="ENSBGRT00000026059.1">
    <property type="protein sequence ID" value="ENSBGRP00000022571.1"/>
    <property type="gene ID" value="ENSBGRG00000014106.1"/>
</dbReference>
<proteinExistence type="predicted"/>
<dbReference type="Proteomes" id="UP000694520">
    <property type="component" value="Chromosome 19"/>
</dbReference>